<dbReference type="Proteomes" id="UP000319478">
    <property type="component" value="Unassembled WGS sequence"/>
</dbReference>
<comment type="caution">
    <text evidence="1">The sequence shown here is derived from an EMBL/GenBank/DDBJ whole genome shotgun (WGS) entry which is preliminary data.</text>
</comment>
<proteinExistence type="predicted"/>
<evidence type="ECO:0000313" key="2">
    <source>
        <dbReference type="Proteomes" id="UP000319478"/>
    </source>
</evidence>
<name>A0ABQ0SK81_NOVHA</name>
<accession>A0ABQ0SK81</accession>
<dbReference type="EMBL" id="BJNN01000158">
    <property type="protein sequence ID" value="GEC65012.1"/>
    <property type="molecule type" value="Genomic_DNA"/>
</dbReference>
<sequence>MQTSHQAFAEFGAITRIPIIIASQYRYNYFLKYNKMGIFFIDLPQMPRIFKMHTVYLQNTYKITFYDFIAWLACMAEAS</sequence>
<reference evidence="1 2" key="1">
    <citation type="submission" date="2019-06" db="EMBL/GenBank/DDBJ databases">
        <title>Whole genome shotgun sequence of Komagataeibacter hansenii NBRC 14820.</title>
        <authorList>
            <person name="Hosoyama A."/>
            <person name="Uohara A."/>
            <person name="Ohji S."/>
            <person name="Ichikawa N."/>
        </authorList>
    </citation>
    <scope>NUCLEOTIDE SEQUENCE [LARGE SCALE GENOMIC DNA]</scope>
    <source>
        <strain evidence="1 2">NBRC 14820</strain>
    </source>
</reference>
<keyword evidence="2" id="KW-1185">Reference proteome</keyword>
<evidence type="ECO:0000313" key="1">
    <source>
        <dbReference type="EMBL" id="GEC65012.1"/>
    </source>
</evidence>
<organism evidence="1 2">
    <name type="scientific">Novacetimonas hansenii</name>
    <name type="common">Komagataeibacter hansenii</name>
    <dbReference type="NCBI Taxonomy" id="436"/>
    <lineage>
        <taxon>Bacteria</taxon>
        <taxon>Pseudomonadati</taxon>
        <taxon>Pseudomonadota</taxon>
        <taxon>Alphaproteobacteria</taxon>
        <taxon>Acetobacterales</taxon>
        <taxon>Acetobacteraceae</taxon>
        <taxon>Novacetimonas</taxon>
    </lineage>
</organism>
<gene>
    <name evidence="1" type="ORF">GHA01_28610</name>
</gene>
<protein>
    <submittedName>
        <fullName evidence="1">Uncharacterized protein</fullName>
    </submittedName>
</protein>